<dbReference type="InterPro" id="IPR058624">
    <property type="entry name" value="MdtA-like_HH"/>
</dbReference>
<organism evidence="8 9">
    <name type="scientific">Noviluteimonas lactosilytica</name>
    <dbReference type="NCBI Taxonomy" id="2888523"/>
    <lineage>
        <taxon>Bacteria</taxon>
        <taxon>Pseudomonadati</taxon>
        <taxon>Pseudomonadota</taxon>
        <taxon>Gammaproteobacteria</taxon>
        <taxon>Lysobacterales</taxon>
        <taxon>Lysobacteraceae</taxon>
        <taxon>Noviluteimonas</taxon>
    </lineage>
</organism>
<keyword evidence="4" id="KW-0812">Transmembrane</keyword>
<feature type="domain" description="Multidrug resistance protein MdtA-like barrel-sandwich hybrid" evidence="6">
    <location>
        <begin position="89"/>
        <end position="284"/>
    </location>
</feature>
<dbReference type="Gene3D" id="1.10.287.470">
    <property type="entry name" value="Helix hairpin bin"/>
    <property type="match status" value="2"/>
</dbReference>
<feature type="region of interest" description="Disordered" evidence="3">
    <location>
        <begin position="1"/>
        <end position="41"/>
    </location>
</feature>
<feature type="domain" description="CusB-like beta-barrel" evidence="7">
    <location>
        <begin position="290"/>
        <end position="332"/>
    </location>
</feature>
<name>A0ABS8JJG8_9GAMM</name>
<comment type="similarity">
    <text evidence="1">Belongs to the membrane fusion protein (MFP) (TC 8.A.1) family.</text>
</comment>
<keyword evidence="4" id="KW-0472">Membrane</keyword>
<feature type="domain" description="Multidrug resistance protein MdtA-like alpha-helical hairpin" evidence="5">
    <location>
        <begin position="161"/>
        <end position="224"/>
    </location>
</feature>
<dbReference type="SUPFAM" id="SSF111369">
    <property type="entry name" value="HlyD-like secretion proteins"/>
    <property type="match status" value="2"/>
</dbReference>
<dbReference type="InterPro" id="IPR058625">
    <property type="entry name" value="MdtA-like_BSH"/>
</dbReference>
<evidence type="ECO:0000313" key="8">
    <source>
        <dbReference type="EMBL" id="MCC8363753.1"/>
    </source>
</evidence>
<feature type="transmembrane region" description="Helical" evidence="4">
    <location>
        <begin position="50"/>
        <end position="68"/>
    </location>
</feature>
<dbReference type="Pfam" id="PF25917">
    <property type="entry name" value="BSH_RND"/>
    <property type="match status" value="1"/>
</dbReference>
<evidence type="ECO:0000256" key="4">
    <source>
        <dbReference type="SAM" id="Phobius"/>
    </source>
</evidence>
<accession>A0ABS8JJG8</accession>
<evidence type="ECO:0000259" key="6">
    <source>
        <dbReference type="Pfam" id="PF25917"/>
    </source>
</evidence>
<evidence type="ECO:0000256" key="1">
    <source>
        <dbReference type="ARBA" id="ARBA00009477"/>
    </source>
</evidence>
<evidence type="ECO:0000256" key="2">
    <source>
        <dbReference type="SAM" id="Coils"/>
    </source>
</evidence>
<proteinExistence type="inferred from homology"/>
<dbReference type="PANTHER" id="PTHR30386">
    <property type="entry name" value="MEMBRANE FUSION SUBUNIT OF EMRAB-TOLC MULTIDRUG EFFLUX PUMP"/>
    <property type="match status" value="1"/>
</dbReference>
<dbReference type="Proteomes" id="UP001165293">
    <property type="component" value="Unassembled WGS sequence"/>
</dbReference>
<feature type="coiled-coil region" evidence="2">
    <location>
        <begin position="129"/>
        <end position="184"/>
    </location>
</feature>
<reference evidence="8" key="1">
    <citation type="submission" date="2021-10" db="EMBL/GenBank/DDBJ databases">
        <authorList>
            <person name="Lyu M."/>
            <person name="Wang X."/>
            <person name="Meng X."/>
            <person name="Xu K."/>
        </authorList>
    </citation>
    <scope>NUCLEOTIDE SEQUENCE</scope>
    <source>
        <strain evidence="8">A6</strain>
    </source>
</reference>
<keyword evidence="2" id="KW-0175">Coiled coil</keyword>
<gene>
    <name evidence="8" type="ORF">LK996_11790</name>
</gene>
<dbReference type="Pfam" id="PF25954">
    <property type="entry name" value="Beta-barrel_RND_2"/>
    <property type="match status" value="1"/>
</dbReference>
<protein>
    <submittedName>
        <fullName evidence="8">HlyD family secretion protein</fullName>
    </submittedName>
</protein>
<keyword evidence="4" id="KW-1133">Transmembrane helix</keyword>
<evidence type="ECO:0000256" key="3">
    <source>
        <dbReference type="SAM" id="MobiDB-lite"/>
    </source>
</evidence>
<comment type="caution">
    <text evidence="8">The sequence shown here is derived from an EMBL/GenBank/DDBJ whole genome shotgun (WGS) entry which is preliminary data.</text>
</comment>
<dbReference type="EMBL" id="JAJGAK010000002">
    <property type="protein sequence ID" value="MCC8363753.1"/>
    <property type="molecule type" value="Genomic_DNA"/>
</dbReference>
<dbReference type="RefSeq" id="WP_230527464.1">
    <property type="nucleotide sequence ID" value="NZ_JAJGAK010000002.1"/>
</dbReference>
<dbReference type="InterPro" id="IPR058792">
    <property type="entry name" value="Beta-barrel_RND_2"/>
</dbReference>
<dbReference type="Gene3D" id="2.40.30.170">
    <property type="match status" value="1"/>
</dbReference>
<dbReference type="Gene3D" id="2.40.50.100">
    <property type="match status" value="1"/>
</dbReference>
<evidence type="ECO:0000313" key="9">
    <source>
        <dbReference type="Proteomes" id="UP001165293"/>
    </source>
</evidence>
<feature type="compositionally biased region" description="Pro residues" evidence="3">
    <location>
        <begin position="1"/>
        <end position="34"/>
    </location>
</feature>
<dbReference type="Pfam" id="PF25876">
    <property type="entry name" value="HH_MFP_RND"/>
    <property type="match status" value="1"/>
</dbReference>
<dbReference type="PANTHER" id="PTHR30386:SF24">
    <property type="entry name" value="MULTIDRUG RESISTANCE EFFLUX PUMP"/>
    <property type="match status" value="1"/>
</dbReference>
<evidence type="ECO:0000259" key="5">
    <source>
        <dbReference type="Pfam" id="PF25876"/>
    </source>
</evidence>
<sequence length="386" mass="41258">MSNDNVPPPQAPPPQQPPPQPSSAPAPGPAPPPGGNAAPWRPPPLRRRNLVLIAVLAIAALLFILSAWDLPPFGGRVQTTDNAYVRGRVAFIAPQVSGYVVAVHVHDYQDVRKGQPLVSIDDRIYRARVEQARANLAAQRAALANSAQARASRSAGIDSQVAGLANARAQLLRAQADMARAEDLVRDGSISIRERDQTAATLRQAEAGVRQSLATQEIARQDLRTVDVGRAGLQAQVEAAAAQLHLAEIDLGNTVIRAPESGQVGEVGVRLGQYVTNGVQLMALVPPDRWIIANFKEQQIARMKRGQKVRFTVDALGGEEMTGRAERLSPAAGSEFAVLKPDNATGNFVKVPQRIGVRISIDPGQAALPRLRPGMSVVVHVDDRSP</sequence>
<dbReference type="InterPro" id="IPR050739">
    <property type="entry name" value="MFP"/>
</dbReference>
<keyword evidence="9" id="KW-1185">Reference proteome</keyword>
<evidence type="ECO:0000259" key="7">
    <source>
        <dbReference type="Pfam" id="PF25954"/>
    </source>
</evidence>